<comment type="similarity">
    <text evidence="3">Belongs to the SNUT3 family.</text>
</comment>
<dbReference type="GO" id="GO:0071011">
    <property type="term" value="C:precatalytic spliceosome"/>
    <property type="evidence" value="ECO:0007669"/>
    <property type="project" value="TreeGrafter"/>
</dbReference>
<keyword evidence="10" id="KW-1185">Reference proteome</keyword>
<gene>
    <name evidence="9" type="ORF">B0A49_01032</name>
</gene>
<evidence type="ECO:0000256" key="3">
    <source>
        <dbReference type="ARBA" id="ARBA00008218"/>
    </source>
</evidence>
<dbReference type="OrthoDB" id="21368at2759"/>
<comment type="subunit">
    <text evidence="4">Part of a tri-snRNP complex.</text>
</comment>
<keyword evidence="5" id="KW-0507">mRNA processing</keyword>
<keyword evidence="6" id="KW-0508">mRNA splicing</keyword>
<comment type="caution">
    <text evidence="9">The sequence shown here is derived from an EMBL/GenBank/DDBJ whole genome shotgun (WGS) entry which is preliminary data.</text>
</comment>
<evidence type="ECO:0000256" key="6">
    <source>
        <dbReference type="ARBA" id="ARBA00023187"/>
    </source>
</evidence>
<dbReference type="Pfam" id="PF08648">
    <property type="entry name" value="SNRNP27"/>
    <property type="match status" value="1"/>
</dbReference>
<accession>A0A4U0XS66</accession>
<dbReference type="PANTHER" id="PTHR31077">
    <property type="entry name" value="U4/U6.U5 SMALL NUCLEAR RIBONUCLEOPROTEIN 27 KDA PROTEIN"/>
    <property type="match status" value="1"/>
</dbReference>
<evidence type="ECO:0000313" key="10">
    <source>
        <dbReference type="Proteomes" id="UP000308768"/>
    </source>
</evidence>
<reference evidence="9 10" key="1">
    <citation type="submission" date="2017-03" db="EMBL/GenBank/DDBJ databases">
        <title>Genomes of endolithic fungi from Antarctica.</title>
        <authorList>
            <person name="Coleine C."/>
            <person name="Masonjones S."/>
            <person name="Stajich J.E."/>
        </authorList>
    </citation>
    <scope>NUCLEOTIDE SEQUENCE [LARGE SCALE GENOMIC DNA]</scope>
    <source>
        <strain evidence="9 10">CCFEE 5187</strain>
    </source>
</reference>
<organism evidence="9 10">
    <name type="scientific">Cryomyces minteri</name>
    <dbReference type="NCBI Taxonomy" id="331657"/>
    <lineage>
        <taxon>Eukaryota</taxon>
        <taxon>Fungi</taxon>
        <taxon>Dikarya</taxon>
        <taxon>Ascomycota</taxon>
        <taxon>Pezizomycotina</taxon>
        <taxon>Dothideomycetes</taxon>
        <taxon>Dothideomycetes incertae sedis</taxon>
        <taxon>Cryomyces</taxon>
    </lineage>
</organism>
<dbReference type="EMBL" id="NAJN01000098">
    <property type="protein sequence ID" value="TKA79437.1"/>
    <property type="molecule type" value="Genomic_DNA"/>
</dbReference>
<evidence type="ECO:0000256" key="4">
    <source>
        <dbReference type="ARBA" id="ARBA00011825"/>
    </source>
</evidence>
<evidence type="ECO:0000313" key="9">
    <source>
        <dbReference type="EMBL" id="TKA79437.1"/>
    </source>
</evidence>
<comment type="function">
    <text evidence="1">May play a role in mRNA splicing.</text>
</comment>
<comment type="subcellular location">
    <subcellularLocation>
        <location evidence="2">Nucleus</location>
    </subcellularLocation>
</comment>
<dbReference type="InterPro" id="IPR013957">
    <property type="entry name" value="SNRNP27"/>
</dbReference>
<evidence type="ECO:0000256" key="2">
    <source>
        <dbReference type="ARBA" id="ARBA00004123"/>
    </source>
</evidence>
<evidence type="ECO:0000256" key="1">
    <source>
        <dbReference type="ARBA" id="ARBA00003632"/>
    </source>
</evidence>
<dbReference type="PANTHER" id="PTHR31077:SF1">
    <property type="entry name" value="U4_U6.U5 SMALL NUCLEAR RIBONUCLEOPROTEIN 27 KDA PROTEIN"/>
    <property type="match status" value="1"/>
</dbReference>
<keyword evidence="7" id="KW-0539">Nucleus</keyword>
<protein>
    <recommendedName>
        <fullName evidence="8">U4/U6.U5 small nuclear ribonucleoprotein 27kDa protein domain-containing protein</fullName>
    </recommendedName>
</protein>
<dbReference type="GO" id="GO:0008380">
    <property type="term" value="P:RNA splicing"/>
    <property type="evidence" value="ECO:0007669"/>
    <property type="project" value="UniProtKB-KW"/>
</dbReference>
<feature type="domain" description="U4/U6.U5 small nuclear ribonucleoprotein 27kDa protein" evidence="8">
    <location>
        <begin position="25"/>
        <end position="69"/>
    </location>
</feature>
<dbReference type="GO" id="GO:0006397">
    <property type="term" value="P:mRNA processing"/>
    <property type="evidence" value="ECO:0007669"/>
    <property type="project" value="UniProtKB-KW"/>
</dbReference>
<sequence length="184" mass="21405">MPSIEKNGEMPEAMEIDLDDPDSVEAQMNKMMGFGGFKSTKNTKVPGNDKLYAVRKEKKTEYRQYMNRHTRRTIGDGMKFYISFEQETIKAVTSVLMYSKVLDLEITLRYKAAEPYQAISPTWHRSHEIRRIQVEYDPPDEKWKQDATAPWVETQKNLHHTNSMMNSTNPPTGPYYRESVSMGI</sequence>
<evidence type="ECO:0000256" key="5">
    <source>
        <dbReference type="ARBA" id="ARBA00022664"/>
    </source>
</evidence>
<evidence type="ECO:0000259" key="8">
    <source>
        <dbReference type="Pfam" id="PF08648"/>
    </source>
</evidence>
<dbReference type="AlphaFoldDB" id="A0A4U0XS66"/>
<proteinExistence type="inferred from homology"/>
<evidence type="ECO:0000256" key="7">
    <source>
        <dbReference type="ARBA" id="ARBA00023242"/>
    </source>
</evidence>
<dbReference type="Proteomes" id="UP000308768">
    <property type="component" value="Unassembled WGS sequence"/>
</dbReference>
<name>A0A4U0XS66_9PEZI</name>